<keyword evidence="3" id="KW-1185">Reference proteome</keyword>
<evidence type="ECO:0000313" key="3">
    <source>
        <dbReference type="Proteomes" id="UP000886595"/>
    </source>
</evidence>
<protein>
    <recommendedName>
        <fullName evidence="1">Replication factor A C-terminal domain-containing protein</fullName>
    </recommendedName>
</protein>
<organism evidence="2 3">
    <name type="scientific">Brassica carinata</name>
    <name type="common">Ethiopian mustard</name>
    <name type="synonym">Abyssinian cabbage</name>
    <dbReference type="NCBI Taxonomy" id="52824"/>
    <lineage>
        <taxon>Eukaryota</taxon>
        <taxon>Viridiplantae</taxon>
        <taxon>Streptophyta</taxon>
        <taxon>Embryophyta</taxon>
        <taxon>Tracheophyta</taxon>
        <taxon>Spermatophyta</taxon>
        <taxon>Magnoliopsida</taxon>
        <taxon>eudicotyledons</taxon>
        <taxon>Gunneridae</taxon>
        <taxon>Pentapetalae</taxon>
        <taxon>rosids</taxon>
        <taxon>malvids</taxon>
        <taxon>Brassicales</taxon>
        <taxon>Brassicaceae</taxon>
        <taxon>Brassiceae</taxon>
        <taxon>Brassica</taxon>
    </lineage>
</organism>
<dbReference type="EMBL" id="JAAMPC010000006">
    <property type="protein sequence ID" value="KAG2308555.1"/>
    <property type="molecule type" value="Genomic_DNA"/>
</dbReference>
<dbReference type="Pfam" id="PF08646">
    <property type="entry name" value="Rep_fac-A_C"/>
    <property type="match status" value="1"/>
</dbReference>
<accession>A0A8X7VBZ7</accession>
<sequence>MSDPPGDKNHLMATIKMDSDVYVTFCSTHTPHAVSLHKRLEAMSGDPSVIVSTSLNPKILGVALRGVAELRARLPKEAKNNAALADELYQRIMIAFLNWIQSPINRQEVGNSESACEITAVKSTMSDDHGEQNRVIATIKLDATITLSLFDSQAVSFHKKLEDMHGDLKVIVATSINPKMVGVCSLMQRREHISVLTRKQMQGKVHFYGDTGLPSSAQLLKGYAKDIDFICSGKVRLDVDKGWCYVACSKCSKKLQRTVIALECVRCNNANAVGVLRYRVELVIADDTAEGAFVCFDGVMTKLHNLRASEASQMLAEEGLNPEDSKVPPFIMDMGVYEYFHEKKSVRGLKHLKRSADSKYDYAPYLYGILMVSRGNTSEGKRYLSTLKWKNDMRGYELIVAGQILRNRTRESIS</sequence>
<proteinExistence type="predicted"/>
<dbReference type="Gene3D" id="2.40.50.140">
    <property type="entry name" value="Nucleic acid-binding proteins"/>
    <property type="match status" value="1"/>
</dbReference>
<evidence type="ECO:0000259" key="1">
    <source>
        <dbReference type="Pfam" id="PF08646"/>
    </source>
</evidence>
<dbReference type="Proteomes" id="UP000886595">
    <property type="component" value="Unassembled WGS sequence"/>
</dbReference>
<dbReference type="InterPro" id="IPR012340">
    <property type="entry name" value="NA-bd_OB-fold"/>
</dbReference>
<dbReference type="InterPro" id="IPR013955">
    <property type="entry name" value="Rep_factor-A_C"/>
</dbReference>
<dbReference type="SUPFAM" id="SSF50249">
    <property type="entry name" value="Nucleic acid-binding proteins"/>
    <property type="match status" value="1"/>
</dbReference>
<comment type="caution">
    <text evidence="2">The sequence shown here is derived from an EMBL/GenBank/DDBJ whole genome shotgun (WGS) entry which is preliminary data.</text>
</comment>
<feature type="domain" description="Replication factor A C-terminal" evidence="1">
    <location>
        <begin position="240"/>
        <end position="317"/>
    </location>
</feature>
<name>A0A8X7VBZ7_BRACI</name>
<gene>
    <name evidence="2" type="ORF">Bca52824_028303</name>
</gene>
<reference evidence="2 3" key="1">
    <citation type="submission" date="2020-02" db="EMBL/GenBank/DDBJ databases">
        <authorList>
            <person name="Ma Q."/>
            <person name="Huang Y."/>
            <person name="Song X."/>
            <person name="Pei D."/>
        </authorList>
    </citation>
    <scope>NUCLEOTIDE SEQUENCE [LARGE SCALE GENOMIC DNA]</scope>
    <source>
        <strain evidence="2">Sxm20200214</strain>
        <tissue evidence="2">Leaf</tissue>
    </source>
</reference>
<dbReference type="OrthoDB" id="1054673at2759"/>
<evidence type="ECO:0000313" key="2">
    <source>
        <dbReference type="EMBL" id="KAG2308555.1"/>
    </source>
</evidence>
<dbReference type="AlphaFoldDB" id="A0A8X7VBZ7"/>